<dbReference type="FunCoup" id="A0A200QLJ4">
    <property type="interactions" value="171"/>
</dbReference>
<accession>A0A200QLJ4</accession>
<dbReference type="AlphaFoldDB" id="A0A200QLJ4"/>
<dbReference type="Proteomes" id="UP000195402">
    <property type="component" value="Unassembled WGS sequence"/>
</dbReference>
<dbReference type="EMBL" id="MVGT01001699">
    <property type="protein sequence ID" value="OVA11314.1"/>
    <property type="molecule type" value="Genomic_DNA"/>
</dbReference>
<feature type="compositionally biased region" description="Basic and acidic residues" evidence="1">
    <location>
        <begin position="16"/>
        <end position="38"/>
    </location>
</feature>
<dbReference type="OrthoDB" id="690994at2759"/>
<evidence type="ECO:0000313" key="3">
    <source>
        <dbReference type="Proteomes" id="UP000195402"/>
    </source>
</evidence>
<name>A0A200QLJ4_MACCD</name>
<dbReference type="PANTHER" id="PTHR35704">
    <property type="entry name" value="OS02G0254600 PROTEIN"/>
    <property type="match status" value="1"/>
</dbReference>
<evidence type="ECO:0000313" key="2">
    <source>
        <dbReference type="EMBL" id="OVA11314.1"/>
    </source>
</evidence>
<organism evidence="2 3">
    <name type="scientific">Macleaya cordata</name>
    <name type="common">Five-seeded plume-poppy</name>
    <name type="synonym">Bocconia cordata</name>
    <dbReference type="NCBI Taxonomy" id="56857"/>
    <lineage>
        <taxon>Eukaryota</taxon>
        <taxon>Viridiplantae</taxon>
        <taxon>Streptophyta</taxon>
        <taxon>Embryophyta</taxon>
        <taxon>Tracheophyta</taxon>
        <taxon>Spermatophyta</taxon>
        <taxon>Magnoliopsida</taxon>
        <taxon>Ranunculales</taxon>
        <taxon>Papaveraceae</taxon>
        <taxon>Papaveroideae</taxon>
        <taxon>Macleaya</taxon>
    </lineage>
</organism>
<gene>
    <name evidence="2" type="ORF">BVC80_9007g9</name>
</gene>
<feature type="region of interest" description="Disordered" evidence="1">
    <location>
        <begin position="16"/>
        <end position="48"/>
    </location>
</feature>
<evidence type="ECO:0000256" key="1">
    <source>
        <dbReference type="SAM" id="MobiDB-lite"/>
    </source>
</evidence>
<proteinExistence type="predicted"/>
<protein>
    <submittedName>
        <fullName evidence="2">Uncharacterized protein</fullName>
    </submittedName>
</protein>
<comment type="caution">
    <text evidence="2">The sequence shown here is derived from an EMBL/GenBank/DDBJ whole genome shotgun (WGS) entry which is preliminary data.</text>
</comment>
<keyword evidence="3" id="KW-1185">Reference proteome</keyword>
<dbReference type="OMA" id="NCMEASN"/>
<sequence>MGNCMEVCLKRQYEDEKINQRKHEDDDEKTHEEDEKQKPSGFAVNDEDGFEKSGFRVKIVLSKEELEWLLLQLGDHNKGGKRLKDILGEIEKGREKVQEEEENKVVEVWKPSLESIMESPEVHQMDI</sequence>
<dbReference type="InParanoid" id="A0A200QLJ4"/>
<reference evidence="2 3" key="1">
    <citation type="journal article" date="2017" name="Mol. Plant">
        <title>The Genome of Medicinal Plant Macleaya cordata Provides New Insights into Benzylisoquinoline Alkaloids Metabolism.</title>
        <authorList>
            <person name="Liu X."/>
            <person name="Liu Y."/>
            <person name="Huang P."/>
            <person name="Ma Y."/>
            <person name="Qing Z."/>
            <person name="Tang Q."/>
            <person name="Cao H."/>
            <person name="Cheng P."/>
            <person name="Zheng Y."/>
            <person name="Yuan Z."/>
            <person name="Zhou Y."/>
            <person name="Liu J."/>
            <person name="Tang Z."/>
            <person name="Zhuo Y."/>
            <person name="Zhang Y."/>
            <person name="Yu L."/>
            <person name="Huang J."/>
            <person name="Yang P."/>
            <person name="Peng Q."/>
            <person name="Zhang J."/>
            <person name="Jiang W."/>
            <person name="Zhang Z."/>
            <person name="Lin K."/>
            <person name="Ro D.K."/>
            <person name="Chen X."/>
            <person name="Xiong X."/>
            <person name="Shang Y."/>
            <person name="Huang S."/>
            <person name="Zeng J."/>
        </authorList>
    </citation>
    <scope>NUCLEOTIDE SEQUENCE [LARGE SCALE GENOMIC DNA]</scope>
    <source>
        <strain evidence="3">cv. BLH2017</strain>
        <tissue evidence="2">Root</tissue>
    </source>
</reference>
<dbReference type="PANTHER" id="PTHR35704:SF1">
    <property type="entry name" value="OS02G0254600 PROTEIN"/>
    <property type="match status" value="1"/>
</dbReference>